<gene>
    <name evidence="1" type="ORF">DYL59_09105</name>
</gene>
<evidence type="ECO:0000313" key="1">
    <source>
        <dbReference type="EMBL" id="TFY90261.1"/>
    </source>
</evidence>
<reference evidence="1 2" key="1">
    <citation type="journal article" date="2019" name="Syst. Appl. Microbiol.">
        <title>New species of pathogenic Pseudomonas isolated from citrus in Tunisia: Proposal of Pseudomonas kairouanensis sp. nov. and Pseudomonas nabeulensis sp. nov.</title>
        <authorList>
            <person name="Oueslati M."/>
            <person name="Mulet M."/>
            <person name="Gomila M."/>
            <person name="Berge O."/>
            <person name="Hajlaoui M.R."/>
            <person name="Lalucat J."/>
            <person name="Sadfi-Zouaoui N."/>
            <person name="Garcia-Valdes E."/>
        </authorList>
    </citation>
    <scope>NUCLEOTIDE SEQUENCE [LARGE SCALE GENOMIC DNA]</scope>
    <source>
        <strain evidence="1 2">KC12</strain>
    </source>
</reference>
<dbReference type="AlphaFoldDB" id="A0A4Z0AUZ1"/>
<evidence type="ECO:0000313" key="2">
    <source>
        <dbReference type="Proteomes" id="UP000297391"/>
    </source>
</evidence>
<protein>
    <submittedName>
        <fullName evidence="1">Uncharacterized protein</fullName>
    </submittedName>
</protein>
<accession>A0A4Z0AUZ1</accession>
<comment type="caution">
    <text evidence="1">The sequence shown here is derived from an EMBL/GenBank/DDBJ whole genome shotgun (WGS) entry which is preliminary data.</text>
</comment>
<dbReference type="EMBL" id="QUZU01000008">
    <property type="protein sequence ID" value="TFY90261.1"/>
    <property type="molecule type" value="Genomic_DNA"/>
</dbReference>
<sequence>MAMVKLNHNFNLFIDPKYYADILLKNDEAGSVLKLQLIAERFLEVYLDERIPTHSRKFFERGRKGELLKYFDEKLMVAVAFGLPVELADALKKLNKVRNDFGHDFDRALSALDLDAYIQSVELFNIDVGQPFAGSGPIRTTIVKSDQKTLRASDSFVTGFVIATFCLMTRAGLWLVNDLNSRGQLKTEPALHL</sequence>
<dbReference type="Proteomes" id="UP000297391">
    <property type="component" value="Unassembled WGS sequence"/>
</dbReference>
<organism evidence="1 2">
    <name type="scientific">Pseudomonas kairouanensis</name>
    <dbReference type="NCBI Taxonomy" id="2293832"/>
    <lineage>
        <taxon>Bacteria</taxon>
        <taxon>Pseudomonadati</taxon>
        <taxon>Pseudomonadota</taxon>
        <taxon>Gammaproteobacteria</taxon>
        <taxon>Pseudomonadales</taxon>
        <taxon>Pseudomonadaceae</taxon>
        <taxon>Pseudomonas</taxon>
    </lineage>
</organism>
<name>A0A4Z0AUZ1_9PSED</name>
<keyword evidence="2" id="KW-1185">Reference proteome</keyword>
<proteinExistence type="predicted"/>